<keyword evidence="7" id="KW-0653">Protein transport</keyword>
<dbReference type="InterPro" id="IPR019049">
    <property type="entry name" value="Nucleoporin_prot_Ndc1/Nup"/>
</dbReference>
<evidence type="ECO:0000313" key="14">
    <source>
        <dbReference type="EMBL" id="GAU35900.1"/>
    </source>
</evidence>
<evidence type="ECO:0000256" key="3">
    <source>
        <dbReference type="ARBA" id="ARBA00005760"/>
    </source>
</evidence>
<sequence>MGIPLAAKRAFKLSTVAFIFSAVLLEIIPHPFKCSIGTRAFFVEQIVFFVASFAIFFCWELTHNLHRVLHTKRSVFAPPKGSAAAETNPSEHLLSALEESNPTSLLRYLAYLDLCMLSSPKDVKHVEELYNFQGRIDLSDERIVASLTACSRKEDKFGAAQLSGSNAAVVSTLISCLLAVENFMGKKTNLQSQNQLLGSAGIKWATANSGRLDIATATGKRKNGPANSKAYAIADVLKTSIYQIVSAFHDEMLAGTKASLLDKDWITSEKPLFGTREMLIQKLRLFLDFRAT</sequence>
<reference evidence="15" key="1">
    <citation type="journal article" date="2017" name="Front. Plant Sci.">
        <title>Climate Clever Clovers: New Paradigm to Reduce the Environmental Footprint of Ruminants by Breeding Low Methanogenic Forages Utilizing Haplotype Variation.</title>
        <authorList>
            <person name="Kaur P."/>
            <person name="Appels R."/>
            <person name="Bayer P.E."/>
            <person name="Keeble-Gagnere G."/>
            <person name="Wang J."/>
            <person name="Hirakawa H."/>
            <person name="Shirasawa K."/>
            <person name="Vercoe P."/>
            <person name="Stefanova K."/>
            <person name="Durmic Z."/>
            <person name="Nichols P."/>
            <person name="Revell C."/>
            <person name="Isobe S.N."/>
            <person name="Edwards D."/>
            <person name="Erskine W."/>
        </authorList>
    </citation>
    <scope>NUCLEOTIDE SEQUENCE [LARGE SCALE GENOMIC DNA]</scope>
    <source>
        <strain evidence="15">cv. Daliak</strain>
    </source>
</reference>
<keyword evidence="10" id="KW-0906">Nuclear pore complex</keyword>
<dbReference type="AlphaFoldDB" id="A0A2Z6NHL4"/>
<evidence type="ECO:0000256" key="4">
    <source>
        <dbReference type="ARBA" id="ARBA00022448"/>
    </source>
</evidence>
<keyword evidence="4" id="KW-0813">Transport</keyword>
<evidence type="ECO:0000256" key="1">
    <source>
        <dbReference type="ARBA" id="ARBA00004232"/>
    </source>
</evidence>
<keyword evidence="11 13" id="KW-0472">Membrane</keyword>
<accession>A0A2Z6NHL4</accession>
<keyword evidence="15" id="KW-1185">Reference proteome</keyword>
<protein>
    <submittedName>
        <fullName evidence="14">Uncharacterized protein</fullName>
    </submittedName>
</protein>
<proteinExistence type="inferred from homology"/>
<dbReference type="GO" id="GO:0030674">
    <property type="term" value="F:protein-macromolecule adaptor activity"/>
    <property type="evidence" value="ECO:0007669"/>
    <property type="project" value="TreeGrafter"/>
</dbReference>
<keyword evidence="12" id="KW-0539">Nucleus</keyword>
<feature type="transmembrane region" description="Helical" evidence="13">
    <location>
        <begin position="40"/>
        <end position="59"/>
    </location>
</feature>
<evidence type="ECO:0000313" key="15">
    <source>
        <dbReference type="Proteomes" id="UP000242715"/>
    </source>
</evidence>
<dbReference type="GO" id="GO:0070762">
    <property type="term" value="C:nuclear pore transmembrane ring"/>
    <property type="evidence" value="ECO:0007669"/>
    <property type="project" value="TreeGrafter"/>
</dbReference>
<gene>
    <name evidence="14" type="ORF">TSUD_383920</name>
</gene>
<evidence type="ECO:0000256" key="5">
    <source>
        <dbReference type="ARBA" id="ARBA00022692"/>
    </source>
</evidence>
<evidence type="ECO:0000256" key="2">
    <source>
        <dbReference type="ARBA" id="ARBA00004567"/>
    </source>
</evidence>
<evidence type="ECO:0000256" key="9">
    <source>
        <dbReference type="ARBA" id="ARBA00023010"/>
    </source>
</evidence>
<dbReference type="GO" id="GO:0051028">
    <property type="term" value="P:mRNA transport"/>
    <property type="evidence" value="ECO:0007669"/>
    <property type="project" value="UniProtKB-KW"/>
</dbReference>
<dbReference type="EMBL" id="DF973608">
    <property type="protein sequence ID" value="GAU35900.1"/>
    <property type="molecule type" value="Genomic_DNA"/>
</dbReference>
<keyword evidence="9" id="KW-0811">Translocation</keyword>
<dbReference type="Proteomes" id="UP000242715">
    <property type="component" value="Unassembled WGS sequence"/>
</dbReference>
<dbReference type="GO" id="GO:0015031">
    <property type="term" value="P:protein transport"/>
    <property type="evidence" value="ECO:0007669"/>
    <property type="project" value="UniProtKB-KW"/>
</dbReference>
<evidence type="ECO:0000256" key="7">
    <source>
        <dbReference type="ARBA" id="ARBA00022927"/>
    </source>
</evidence>
<keyword evidence="5 13" id="KW-0812">Transmembrane</keyword>
<comment type="subcellular location">
    <subcellularLocation>
        <location evidence="1">Nucleus membrane</location>
        <topology evidence="1">Multi-pass membrane protein</topology>
    </subcellularLocation>
    <subcellularLocation>
        <location evidence="2">Nucleus</location>
        <location evidence="2">Nuclear pore complex</location>
    </subcellularLocation>
</comment>
<dbReference type="PANTHER" id="PTHR13269:SF6">
    <property type="entry name" value="NUCLEOPORIN NDC1"/>
    <property type="match status" value="1"/>
</dbReference>
<keyword evidence="8 13" id="KW-1133">Transmembrane helix</keyword>
<organism evidence="14 15">
    <name type="scientific">Trifolium subterraneum</name>
    <name type="common">Subterranean clover</name>
    <dbReference type="NCBI Taxonomy" id="3900"/>
    <lineage>
        <taxon>Eukaryota</taxon>
        <taxon>Viridiplantae</taxon>
        <taxon>Streptophyta</taxon>
        <taxon>Embryophyta</taxon>
        <taxon>Tracheophyta</taxon>
        <taxon>Spermatophyta</taxon>
        <taxon>Magnoliopsida</taxon>
        <taxon>eudicotyledons</taxon>
        <taxon>Gunneridae</taxon>
        <taxon>Pentapetalae</taxon>
        <taxon>rosids</taxon>
        <taxon>fabids</taxon>
        <taxon>Fabales</taxon>
        <taxon>Fabaceae</taxon>
        <taxon>Papilionoideae</taxon>
        <taxon>50 kb inversion clade</taxon>
        <taxon>NPAAA clade</taxon>
        <taxon>Hologalegina</taxon>
        <taxon>IRL clade</taxon>
        <taxon>Trifolieae</taxon>
        <taxon>Trifolium</taxon>
    </lineage>
</organism>
<evidence type="ECO:0000256" key="6">
    <source>
        <dbReference type="ARBA" id="ARBA00022816"/>
    </source>
</evidence>
<evidence type="ECO:0000256" key="8">
    <source>
        <dbReference type="ARBA" id="ARBA00022989"/>
    </source>
</evidence>
<evidence type="ECO:0000256" key="10">
    <source>
        <dbReference type="ARBA" id="ARBA00023132"/>
    </source>
</evidence>
<evidence type="ECO:0000256" key="13">
    <source>
        <dbReference type="SAM" id="Phobius"/>
    </source>
</evidence>
<keyword evidence="6" id="KW-0509">mRNA transport</keyword>
<name>A0A2Z6NHL4_TRISU</name>
<comment type="similarity">
    <text evidence="3">Belongs to the NDC1 family.</text>
</comment>
<evidence type="ECO:0000256" key="11">
    <source>
        <dbReference type="ARBA" id="ARBA00023136"/>
    </source>
</evidence>
<dbReference type="GO" id="GO:0006999">
    <property type="term" value="P:nuclear pore organization"/>
    <property type="evidence" value="ECO:0007669"/>
    <property type="project" value="TreeGrafter"/>
</dbReference>
<dbReference type="GO" id="GO:0031965">
    <property type="term" value="C:nuclear membrane"/>
    <property type="evidence" value="ECO:0007669"/>
    <property type="project" value="UniProtKB-SubCell"/>
</dbReference>
<feature type="transmembrane region" description="Helical" evidence="13">
    <location>
        <begin position="10"/>
        <end position="28"/>
    </location>
</feature>
<dbReference type="PANTHER" id="PTHR13269">
    <property type="entry name" value="NUCLEOPORIN NDC1"/>
    <property type="match status" value="1"/>
</dbReference>
<dbReference type="OrthoDB" id="67850at2759"/>
<evidence type="ECO:0000256" key="12">
    <source>
        <dbReference type="ARBA" id="ARBA00023242"/>
    </source>
</evidence>